<sequence>MDKKLMLAVAGAGKTTYIINKVCAKYKKVLIITYTDANYNNIISRLRERNDGVIPEGISVFKYFTFLYRFCYKPFLSDYVGARGINYESNKNRYAKSTNLDYYLDLSDRLYSNRISLLIDKTDAIKDVQNRIKKYFDCVVFDEVQDISGRDFSFLEEVMKIDMNMFYVGDFYQHTYNTSADGNVNTSLFDNLIKYVERFQKAGITYDDKTLIRSWRCGEPVCKYVREQLGINIYSNKGEQGGVEFVDSDDKINEIWLNPEIVKLHYQKASTFGSGHRNWGDTKGEDCYQDVCVLLNKTTMQAYKKGNLQNLAASTRNKLYVALTRAKGRVYLVEEDYAKKLEV</sequence>
<gene>
    <name evidence="1" type="ORF">SAMN04487834_10518</name>
</gene>
<keyword evidence="1" id="KW-0347">Helicase</keyword>
<dbReference type="InterPro" id="IPR027417">
    <property type="entry name" value="P-loop_NTPase"/>
</dbReference>
<dbReference type="Proteomes" id="UP000183028">
    <property type="component" value="Unassembled WGS sequence"/>
</dbReference>
<dbReference type="AlphaFoldDB" id="A0A1H6VP46"/>
<keyword evidence="2" id="KW-1185">Reference proteome</keyword>
<keyword evidence="1" id="KW-0547">Nucleotide-binding</keyword>
<keyword evidence="1" id="KW-0378">Hydrolase</keyword>
<keyword evidence="1" id="KW-0067">ATP-binding</keyword>
<organism evidence="1 2">
    <name type="scientific">Sharpea azabuensis</name>
    <dbReference type="NCBI Taxonomy" id="322505"/>
    <lineage>
        <taxon>Bacteria</taxon>
        <taxon>Bacillati</taxon>
        <taxon>Bacillota</taxon>
        <taxon>Erysipelotrichia</taxon>
        <taxon>Erysipelotrichales</taxon>
        <taxon>Coprobacillaceae</taxon>
        <taxon>Sharpea</taxon>
    </lineage>
</organism>
<evidence type="ECO:0000313" key="1">
    <source>
        <dbReference type="EMBL" id="SEJ06429.1"/>
    </source>
</evidence>
<accession>A0A1H6VP46</accession>
<dbReference type="SUPFAM" id="SSF52540">
    <property type="entry name" value="P-loop containing nucleoside triphosphate hydrolases"/>
    <property type="match status" value="1"/>
</dbReference>
<evidence type="ECO:0000313" key="2">
    <source>
        <dbReference type="Proteomes" id="UP000183028"/>
    </source>
</evidence>
<dbReference type="RefSeq" id="WP_074732512.1">
    <property type="nucleotide sequence ID" value="NZ_FNYK01000051.1"/>
</dbReference>
<dbReference type="GO" id="GO:0004386">
    <property type="term" value="F:helicase activity"/>
    <property type="evidence" value="ECO:0007669"/>
    <property type="project" value="UniProtKB-KW"/>
</dbReference>
<reference evidence="2" key="1">
    <citation type="submission" date="2016-10" db="EMBL/GenBank/DDBJ databases">
        <authorList>
            <person name="Varghese N."/>
        </authorList>
    </citation>
    <scope>NUCLEOTIDE SEQUENCE [LARGE SCALE GENOMIC DNA]</scope>
    <source>
        <strain evidence="2">DSM 20406</strain>
    </source>
</reference>
<name>A0A1H6VP46_9FIRM</name>
<protein>
    <submittedName>
        <fullName evidence="1">UvrD/REP helicase N-terminal domain-containing protein</fullName>
    </submittedName>
</protein>
<proteinExistence type="predicted"/>
<dbReference type="OrthoDB" id="5107704at2"/>
<dbReference type="Gene3D" id="3.40.50.300">
    <property type="entry name" value="P-loop containing nucleotide triphosphate hydrolases"/>
    <property type="match status" value="1"/>
</dbReference>
<dbReference type="EMBL" id="FNYK01000051">
    <property type="protein sequence ID" value="SEJ06429.1"/>
    <property type="molecule type" value="Genomic_DNA"/>
</dbReference>